<keyword evidence="5" id="KW-1133">Transmembrane helix</keyword>
<dbReference type="FunFam" id="3.60.21.10:FF:000028">
    <property type="entry name" value="Putative metallophosphoesterase"/>
    <property type="match status" value="1"/>
</dbReference>
<dbReference type="InterPro" id="IPR051158">
    <property type="entry name" value="Metallophosphoesterase_sf"/>
</dbReference>
<evidence type="ECO:0000259" key="6">
    <source>
        <dbReference type="Pfam" id="PF00149"/>
    </source>
</evidence>
<keyword evidence="8" id="KW-1185">Reference proteome</keyword>
<gene>
    <name evidence="7" type="ORF">SAMN05446037_103737</name>
</gene>
<dbReference type="InterPro" id="IPR029052">
    <property type="entry name" value="Metallo-depent_PP-like"/>
</dbReference>
<feature type="domain" description="Calcineurin-like phosphoesterase" evidence="6">
    <location>
        <begin position="147"/>
        <end position="311"/>
    </location>
</feature>
<feature type="transmembrane region" description="Helical" evidence="5">
    <location>
        <begin position="65"/>
        <end position="90"/>
    </location>
</feature>
<sequence length="368" mass="42041">MTKKIITFTFFLCIFFSIYFFMNYYVYNSIIAGIRATGWISAMLAILMIIGSSCFILGQVLKRRYYVYWIGYIGHLWLGVLAIAITVLLLKDLLLLFANLNPKTATYAAMAFIFAVNLLAFYNAAKGPQVKEVEVAFSNLPEEISDFKIVQLSDIHLGMFTSKKWVESLVDKVNRLNPDIVVITGDMIDDHLARVKDFVIIMRSIESLLGVYAVSGNHEFYTGIETFYNFAEEANIKVLKDEGQEIGEYIQLIGLQDKMLRKYDQTAPKLEEILKDCNPQKITILLSHQPIDFEKAVEKGVNLQLSGHTHQGQIPPMNFIVAMFYRYSYGLYKYRDAYIYTTSGTGTWGPPMRLFTSSEIVKLILKNK</sequence>
<name>A0A239JPH2_9FIRM</name>
<feature type="transmembrane region" description="Helical" evidence="5">
    <location>
        <begin position="105"/>
        <end position="122"/>
    </location>
</feature>
<comment type="cofactor">
    <cofactor evidence="1">
        <name>a divalent metal cation</name>
        <dbReference type="ChEBI" id="CHEBI:60240"/>
    </cofactor>
</comment>
<evidence type="ECO:0000256" key="3">
    <source>
        <dbReference type="ARBA" id="ARBA00022801"/>
    </source>
</evidence>
<evidence type="ECO:0000313" key="8">
    <source>
        <dbReference type="Proteomes" id="UP000198304"/>
    </source>
</evidence>
<organism evidence="7 8">
    <name type="scientific">Anaerovirgula multivorans</name>
    <dbReference type="NCBI Taxonomy" id="312168"/>
    <lineage>
        <taxon>Bacteria</taxon>
        <taxon>Bacillati</taxon>
        <taxon>Bacillota</taxon>
        <taxon>Clostridia</taxon>
        <taxon>Peptostreptococcales</taxon>
        <taxon>Natronincolaceae</taxon>
        <taxon>Anaerovirgula</taxon>
    </lineage>
</organism>
<evidence type="ECO:0000256" key="1">
    <source>
        <dbReference type="ARBA" id="ARBA00001968"/>
    </source>
</evidence>
<keyword evidence="3" id="KW-0378">Hydrolase</keyword>
<feature type="transmembrane region" description="Helical" evidence="5">
    <location>
        <begin position="7"/>
        <end position="27"/>
    </location>
</feature>
<protein>
    <recommendedName>
        <fullName evidence="6">Calcineurin-like phosphoesterase domain-containing protein</fullName>
    </recommendedName>
</protein>
<dbReference type="PANTHER" id="PTHR31302">
    <property type="entry name" value="TRANSMEMBRANE PROTEIN WITH METALLOPHOSPHOESTERASE DOMAIN-RELATED"/>
    <property type="match status" value="1"/>
</dbReference>
<dbReference type="PANTHER" id="PTHR31302:SF0">
    <property type="entry name" value="TRANSMEMBRANE PROTEIN WITH METALLOPHOSPHOESTERASE DOMAIN"/>
    <property type="match status" value="1"/>
</dbReference>
<dbReference type="Gene3D" id="3.60.21.10">
    <property type="match status" value="1"/>
</dbReference>
<keyword evidence="5" id="KW-0812">Transmembrane</keyword>
<dbReference type="Pfam" id="PF00149">
    <property type="entry name" value="Metallophos"/>
    <property type="match status" value="1"/>
</dbReference>
<reference evidence="7 8" key="1">
    <citation type="submission" date="2017-06" db="EMBL/GenBank/DDBJ databases">
        <authorList>
            <person name="Kim H.J."/>
            <person name="Triplett B.A."/>
        </authorList>
    </citation>
    <scope>NUCLEOTIDE SEQUENCE [LARGE SCALE GENOMIC DNA]</scope>
    <source>
        <strain evidence="7 8">SCA</strain>
    </source>
</reference>
<evidence type="ECO:0000313" key="7">
    <source>
        <dbReference type="EMBL" id="SNT07659.1"/>
    </source>
</evidence>
<feature type="transmembrane region" description="Helical" evidence="5">
    <location>
        <begin position="39"/>
        <end position="58"/>
    </location>
</feature>
<dbReference type="AlphaFoldDB" id="A0A239JPH2"/>
<evidence type="ECO:0000256" key="5">
    <source>
        <dbReference type="SAM" id="Phobius"/>
    </source>
</evidence>
<dbReference type="InterPro" id="IPR004843">
    <property type="entry name" value="Calcineurin-like_PHP"/>
</dbReference>
<dbReference type="SUPFAM" id="SSF56300">
    <property type="entry name" value="Metallo-dependent phosphatases"/>
    <property type="match status" value="1"/>
</dbReference>
<dbReference type="EMBL" id="FZOJ01000037">
    <property type="protein sequence ID" value="SNT07659.1"/>
    <property type="molecule type" value="Genomic_DNA"/>
</dbReference>
<proteinExistence type="inferred from homology"/>
<accession>A0A239JPH2</accession>
<keyword evidence="2" id="KW-0479">Metal-binding</keyword>
<dbReference type="GO" id="GO:0046872">
    <property type="term" value="F:metal ion binding"/>
    <property type="evidence" value="ECO:0007669"/>
    <property type="project" value="UniProtKB-KW"/>
</dbReference>
<evidence type="ECO:0000256" key="4">
    <source>
        <dbReference type="ARBA" id="ARBA00061089"/>
    </source>
</evidence>
<evidence type="ECO:0000256" key="2">
    <source>
        <dbReference type="ARBA" id="ARBA00022723"/>
    </source>
</evidence>
<dbReference type="CDD" id="cd07385">
    <property type="entry name" value="MPP_YkuE_C"/>
    <property type="match status" value="1"/>
</dbReference>
<dbReference type="RefSeq" id="WP_089285077.1">
    <property type="nucleotide sequence ID" value="NZ_FZOJ01000037.1"/>
</dbReference>
<dbReference type="OrthoDB" id="9780884at2"/>
<keyword evidence="5" id="KW-0472">Membrane</keyword>
<dbReference type="GO" id="GO:0016787">
    <property type="term" value="F:hydrolase activity"/>
    <property type="evidence" value="ECO:0007669"/>
    <property type="project" value="UniProtKB-KW"/>
</dbReference>
<comment type="similarity">
    <text evidence="4">Belongs to the metallophosphoesterase superfamily.</text>
</comment>
<dbReference type="Proteomes" id="UP000198304">
    <property type="component" value="Unassembled WGS sequence"/>
</dbReference>